<feature type="transmembrane region" description="Helical" evidence="7">
    <location>
        <begin position="120"/>
        <end position="140"/>
    </location>
</feature>
<keyword evidence="3 7" id="KW-0812">Transmembrane</keyword>
<keyword evidence="4 7" id="KW-1133">Transmembrane helix</keyword>
<feature type="transmembrane region" description="Helical" evidence="7">
    <location>
        <begin position="455"/>
        <end position="476"/>
    </location>
</feature>
<feature type="transmembrane region" description="Helical" evidence="7">
    <location>
        <begin position="236"/>
        <end position="255"/>
    </location>
</feature>
<protein>
    <submittedName>
        <fullName evidence="8">MFS general substrate transporter</fullName>
    </submittedName>
</protein>
<feature type="transmembrane region" description="Helical" evidence="7">
    <location>
        <begin position="205"/>
        <end position="224"/>
    </location>
</feature>
<evidence type="ECO:0000256" key="1">
    <source>
        <dbReference type="ARBA" id="ARBA00004141"/>
    </source>
</evidence>
<dbReference type="PANTHER" id="PTHR23502:SF132">
    <property type="entry name" value="POLYAMINE TRANSPORTER 2-RELATED"/>
    <property type="match status" value="1"/>
</dbReference>
<feature type="transmembrane region" description="Helical" evidence="7">
    <location>
        <begin position="423"/>
        <end position="443"/>
    </location>
</feature>
<dbReference type="InterPro" id="IPR011701">
    <property type="entry name" value="MFS"/>
</dbReference>
<keyword evidence="5 7" id="KW-0472">Membrane</keyword>
<feature type="transmembrane region" description="Helical" evidence="7">
    <location>
        <begin position="483"/>
        <end position="504"/>
    </location>
</feature>
<gene>
    <name evidence="8" type="ORF">CC80DRAFT_563842</name>
</gene>
<dbReference type="InterPro" id="IPR036259">
    <property type="entry name" value="MFS_trans_sf"/>
</dbReference>
<dbReference type="SUPFAM" id="SSF103473">
    <property type="entry name" value="MFS general substrate transporter"/>
    <property type="match status" value="1"/>
</dbReference>
<feature type="compositionally biased region" description="Polar residues" evidence="6">
    <location>
        <begin position="1"/>
        <end position="21"/>
    </location>
</feature>
<feature type="transmembrane region" description="Helical" evidence="7">
    <location>
        <begin position="340"/>
        <end position="362"/>
    </location>
</feature>
<evidence type="ECO:0000313" key="8">
    <source>
        <dbReference type="EMBL" id="KAF1955963.1"/>
    </source>
</evidence>
<dbReference type="GO" id="GO:0022857">
    <property type="term" value="F:transmembrane transporter activity"/>
    <property type="evidence" value="ECO:0007669"/>
    <property type="project" value="InterPro"/>
</dbReference>
<feature type="transmembrane region" description="Helical" evidence="7">
    <location>
        <begin position="79"/>
        <end position="108"/>
    </location>
</feature>
<evidence type="ECO:0000256" key="4">
    <source>
        <dbReference type="ARBA" id="ARBA00022989"/>
    </source>
</evidence>
<evidence type="ECO:0000256" key="2">
    <source>
        <dbReference type="ARBA" id="ARBA00022448"/>
    </source>
</evidence>
<sequence length="562" mass="62401">MALTTSTTVVDTMERPSSLSSHRLDSLWEDGNDTQRKRPESCNLPGTVFLISSDGRVLNLPIPSESPHDPLIWSWKKRLLALFAIAFFNFVGHASILALNTSIIGIYLEFDVRPFRIDHLTPAMQLFMAFGALFWAPLSLAIGRKAALLLACIIRIIGVTMIAYATNFNHLVVGVSIIGFSTAFARTLSFLIIIDLTFIHQRPSAFAIISGMVGTLATITISTIPYTTTYVHWRSFYRFWLFPCFASLLISMFCFPETYFKRPAIAFDGRILLQSATEKISFYKRDSGATSFATPTNNKALPRIPIPSRVAAYLDSYKIRRARSASWGAMGRTYGQCFSCLCNSMIICVILLIVVIWWGSIYVGINIARSPPKDTSGMLPGFGANMSCAAGLFLSWPTGGPLVWFVMKKLAKRNKGVREAEHYLVGFIIPVVVGTIGTLLYGFASEYRWKFGWSWFAYGLVSLGYGTLQINTALWLTESFPRWATAALVVVNGGNLLASFGLTLEMVPWSINFGVLNVGAVLAGLQVFVGLFLLPMAFWGKKARQRLNGRWENVREGAVRPQ</sequence>
<feature type="transmembrane region" description="Helical" evidence="7">
    <location>
        <begin position="382"/>
        <end position="407"/>
    </location>
</feature>
<comment type="subcellular location">
    <subcellularLocation>
        <location evidence="1">Membrane</location>
        <topology evidence="1">Multi-pass membrane protein</topology>
    </subcellularLocation>
</comment>
<feature type="transmembrane region" description="Helical" evidence="7">
    <location>
        <begin position="147"/>
        <end position="165"/>
    </location>
</feature>
<evidence type="ECO:0000256" key="7">
    <source>
        <dbReference type="SAM" id="Phobius"/>
    </source>
</evidence>
<organism evidence="8 9">
    <name type="scientific">Byssothecium circinans</name>
    <dbReference type="NCBI Taxonomy" id="147558"/>
    <lineage>
        <taxon>Eukaryota</taxon>
        <taxon>Fungi</taxon>
        <taxon>Dikarya</taxon>
        <taxon>Ascomycota</taxon>
        <taxon>Pezizomycotina</taxon>
        <taxon>Dothideomycetes</taxon>
        <taxon>Pleosporomycetidae</taxon>
        <taxon>Pleosporales</taxon>
        <taxon>Massarineae</taxon>
        <taxon>Massarinaceae</taxon>
        <taxon>Byssothecium</taxon>
    </lineage>
</organism>
<evidence type="ECO:0000256" key="6">
    <source>
        <dbReference type="SAM" id="MobiDB-lite"/>
    </source>
</evidence>
<name>A0A6A5TSN7_9PLEO</name>
<feature type="region of interest" description="Disordered" evidence="6">
    <location>
        <begin position="1"/>
        <end position="25"/>
    </location>
</feature>
<dbReference type="PANTHER" id="PTHR23502">
    <property type="entry name" value="MAJOR FACILITATOR SUPERFAMILY"/>
    <property type="match status" value="1"/>
</dbReference>
<dbReference type="Pfam" id="PF07690">
    <property type="entry name" value="MFS_1"/>
    <property type="match status" value="1"/>
</dbReference>
<dbReference type="OrthoDB" id="268400at2759"/>
<dbReference type="Gene3D" id="1.20.1250.20">
    <property type="entry name" value="MFS general substrate transporter like domains"/>
    <property type="match status" value="1"/>
</dbReference>
<evidence type="ECO:0000313" key="9">
    <source>
        <dbReference type="Proteomes" id="UP000800035"/>
    </source>
</evidence>
<reference evidence="8" key="1">
    <citation type="journal article" date="2020" name="Stud. Mycol.">
        <title>101 Dothideomycetes genomes: a test case for predicting lifestyles and emergence of pathogens.</title>
        <authorList>
            <person name="Haridas S."/>
            <person name="Albert R."/>
            <person name="Binder M."/>
            <person name="Bloem J."/>
            <person name="Labutti K."/>
            <person name="Salamov A."/>
            <person name="Andreopoulos B."/>
            <person name="Baker S."/>
            <person name="Barry K."/>
            <person name="Bills G."/>
            <person name="Bluhm B."/>
            <person name="Cannon C."/>
            <person name="Castanera R."/>
            <person name="Culley D."/>
            <person name="Daum C."/>
            <person name="Ezra D."/>
            <person name="Gonzalez J."/>
            <person name="Henrissat B."/>
            <person name="Kuo A."/>
            <person name="Liang C."/>
            <person name="Lipzen A."/>
            <person name="Lutzoni F."/>
            <person name="Magnuson J."/>
            <person name="Mondo S."/>
            <person name="Nolan M."/>
            <person name="Ohm R."/>
            <person name="Pangilinan J."/>
            <person name="Park H.-J."/>
            <person name="Ramirez L."/>
            <person name="Alfaro M."/>
            <person name="Sun H."/>
            <person name="Tritt A."/>
            <person name="Yoshinaga Y."/>
            <person name="Zwiers L.-H."/>
            <person name="Turgeon B."/>
            <person name="Goodwin S."/>
            <person name="Spatafora J."/>
            <person name="Crous P."/>
            <person name="Grigoriev I."/>
        </authorList>
    </citation>
    <scope>NUCLEOTIDE SEQUENCE</scope>
    <source>
        <strain evidence="8">CBS 675.92</strain>
    </source>
</reference>
<keyword evidence="2" id="KW-0813">Transport</keyword>
<accession>A0A6A5TSN7</accession>
<dbReference type="AlphaFoldDB" id="A0A6A5TSN7"/>
<evidence type="ECO:0000256" key="5">
    <source>
        <dbReference type="ARBA" id="ARBA00023136"/>
    </source>
</evidence>
<feature type="transmembrane region" description="Helical" evidence="7">
    <location>
        <begin position="171"/>
        <end position="193"/>
    </location>
</feature>
<dbReference type="GO" id="GO:0005886">
    <property type="term" value="C:plasma membrane"/>
    <property type="evidence" value="ECO:0007669"/>
    <property type="project" value="TreeGrafter"/>
</dbReference>
<feature type="transmembrane region" description="Helical" evidence="7">
    <location>
        <begin position="516"/>
        <end position="540"/>
    </location>
</feature>
<dbReference type="Proteomes" id="UP000800035">
    <property type="component" value="Unassembled WGS sequence"/>
</dbReference>
<dbReference type="EMBL" id="ML976993">
    <property type="protein sequence ID" value="KAF1955963.1"/>
    <property type="molecule type" value="Genomic_DNA"/>
</dbReference>
<proteinExistence type="predicted"/>
<keyword evidence="9" id="KW-1185">Reference proteome</keyword>
<evidence type="ECO:0000256" key="3">
    <source>
        <dbReference type="ARBA" id="ARBA00022692"/>
    </source>
</evidence>